<dbReference type="EMBL" id="BKCJ010000337">
    <property type="protein sequence ID" value="GEU32274.1"/>
    <property type="molecule type" value="Genomic_DNA"/>
</dbReference>
<accession>A0A6L2J9C7</accession>
<evidence type="ECO:0000313" key="1">
    <source>
        <dbReference type="EMBL" id="GEU32274.1"/>
    </source>
</evidence>
<proteinExistence type="predicted"/>
<protein>
    <submittedName>
        <fullName evidence="1">Uncharacterized protein</fullName>
    </submittedName>
</protein>
<gene>
    <name evidence="1" type="ORF">Tci_004252</name>
</gene>
<organism evidence="1">
    <name type="scientific">Tanacetum cinerariifolium</name>
    <name type="common">Dalmatian daisy</name>
    <name type="synonym">Chrysanthemum cinerariifolium</name>
    <dbReference type="NCBI Taxonomy" id="118510"/>
    <lineage>
        <taxon>Eukaryota</taxon>
        <taxon>Viridiplantae</taxon>
        <taxon>Streptophyta</taxon>
        <taxon>Embryophyta</taxon>
        <taxon>Tracheophyta</taxon>
        <taxon>Spermatophyta</taxon>
        <taxon>Magnoliopsida</taxon>
        <taxon>eudicotyledons</taxon>
        <taxon>Gunneridae</taxon>
        <taxon>Pentapetalae</taxon>
        <taxon>asterids</taxon>
        <taxon>campanulids</taxon>
        <taxon>Asterales</taxon>
        <taxon>Asteraceae</taxon>
        <taxon>Asteroideae</taxon>
        <taxon>Anthemideae</taxon>
        <taxon>Anthemidinae</taxon>
        <taxon>Tanacetum</taxon>
    </lineage>
</organism>
<name>A0A6L2J9C7_TANCI</name>
<dbReference type="AlphaFoldDB" id="A0A6L2J9C7"/>
<reference evidence="1" key="1">
    <citation type="journal article" date="2019" name="Sci. Rep.">
        <title>Draft genome of Tanacetum cinerariifolium, the natural source of mosquito coil.</title>
        <authorList>
            <person name="Yamashiro T."/>
            <person name="Shiraishi A."/>
            <person name="Satake H."/>
            <person name="Nakayama K."/>
        </authorList>
    </citation>
    <scope>NUCLEOTIDE SEQUENCE</scope>
</reference>
<sequence>MLRSVHTHRILSSVAVKFGERENNEAWETNCNHTRRRRSHMKIFTGGSLDHRNDEMALLLLGLDISENRNFTPLIVMPLTRAPGLAELASLILGKVFVERNVAKFKGFFIVA</sequence>
<comment type="caution">
    <text evidence="1">The sequence shown here is derived from an EMBL/GenBank/DDBJ whole genome shotgun (WGS) entry which is preliminary data.</text>
</comment>